<dbReference type="PANTHER" id="PTHR43194:SF2">
    <property type="entry name" value="PEROXISOMAL MEMBRANE PROTEIN LPX1"/>
    <property type="match status" value="1"/>
</dbReference>
<protein>
    <submittedName>
        <fullName evidence="2">Alpha/beta hydrolase</fullName>
    </submittedName>
</protein>
<organism evidence="2 3">
    <name type="scientific">Candidatus Segetimicrobium genomatis</name>
    <dbReference type="NCBI Taxonomy" id="2569760"/>
    <lineage>
        <taxon>Bacteria</taxon>
        <taxon>Bacillati</taxon>
        <taxon>Candidatus Sysuimicrobiota</taxon>
        <taxon>Candidatus Sysuimicrobiia</taxon>
        <taxon>Candidatus Sysuimicrobiales</taxon>
        <taxon>Candidatus Segetimicrobiaceae</taxon>
        <taxon>Candidatus Segetimicrobium</taxon>
    </lineage>
</organism>
<dbReference type="EMBL" id="VBAL01000023">
    <property type="protein sequence ID" value="TMJ05756.1"/>
    <property type="molecule type" value="Genomic_DNA"/>
</dbReference>
<dbReference type="InterPro" id="IPR029058">
    <property type="entry name" value="AB_hydrolase_fold"/>
</dbReference>
<evidence type="ECO:0000313" key="2">
    <source>
        <dbReference type="EMBL" id="TMJ05756.1"/>
    </source>
</evidence>
<gene>
    <name evidence="2" type="ORF">E6H01_02595</name>
</gene>
<dbReference type="PANTHER" id="PTHR43194">
    <property type="entry name" value="HYDROLASE ALPHA/BETA FOLD FAMILY"/>
    <property type="match status" value="1"/>
</dbReference>
<evidence type="ECO:0000313" key="3">
    <source>
        <dbReference type="Proteomes" id="UP000319353"/>
    </source>
</evidence>
<evidence type="ECO:0000259" key="1">
    <source>
        <dbReference type="Pfam" id="PF12697"/>
    </source>
</evidence>
<dbReference type="GO" id="GO:0016787">
    <property type="term" value="F:hydrolase activity"/>
    <property type="evidence" value="ECO:0007669"/>
    <property type="project" value="UniProtKB-KW"/>
</dbReference>
<dbReference type="SUPFAM" id="SSF53474">
    <property type="entry name" value="alpha/beta-Hydrolases"/>
    <property type="match status" value="1"/>
</dbReference>
<keyword evidence="2" id="KW-0378">Hydrolase</keyword>
<reference evidence="2 3" key="1">
    <citation type="journal article" date="2019" name="Nat. Microbiol.">
        <title>Mediterranean grassland soil C-N compound turnover is dependent on rainfall and depth, and is mediated by genomically divergent microorganisms.</title>
        <authorList>
            <person name="Diamond S."/>
            <person name="Andeer P.F."/>
            <person name="Li Z."/>
            <person name="Crits-Christoph A."/>
            <person name="Burstein D."/>
            <person name="Anantharaman K."/>
            <person name="Lane K.R."/>
            <person name="Thomas B.C."/>
            <person name="Pan C."/>
            <person name="Northen T.R."/>
            <person name="Banfield J.F."/>
        </authorList>
    </citation>
    <scope>NUCLEOTIDE SEQUENCE [LARGE SCALE GENOMIC DNA]</scope>
    <source>
        <strain evidence="2">NP_4</strain>
    </source>
</reference>
<dbReference type="Gene3D" id="3.40.50.1820">
    <property type="entry name" value="alpha/beta hydrolase"/>
    <property type="match status" value="1"/>
</dbReference>
<name>A0A537LCW2_9BACT</name>
<dbReference type="AlphaFoldDB" id="A0A537LCW2"/>
<sequence length="266" mass="28539">MVTARTPAVFIHGLWLHAQSWNNWIELFRATGYEPIAPSWPGIPATVEQARAHPESIGGYSITDAADHYAGIIHSLASKPIVIGHSFGGLLAQILLGRGLASAAIAIDAAPIKGVLPLPFSSLRVAFVALKSPANAKRAVSLTANEFRYGFGNAVSAEESAELYRRWTIPAPGRPLFQAAFANFNPHAASKVDTVNATRGPLLLIAGERDHTVPPVITRATLKQYRKSPAVTELKEIPGRGHSLTIDSGWRGVADTALAWLRKHAL</sequence>
<dbReference type="Pfam" id="PF12697">
    <property type="entry name" value="Abhydrolase_6"/>
    <property type="match status" value="1"/>
</dbReference>
<proteinExistence type="predicted"/>
<dbReference type="Proteomes" id="UP000319353">
    <property type="component" value="Unassembled WGS sequence"/>
</dbReference>
<accession>A0A537LCW2</accession>
<comment type="caution">
    <text evidence="2">The sequence shown here is derived from an EMBL/GenBank/DDBJ whole genome shotgun (WGS) entry which is preliminary data.</text>
</comment>
<dbReference type="InterPro" id="IPR000073">
    <property type="entry name" value="AB_hydrolase_1"/>
</dbReference>
<dbReference type="InterPro" id="IPR050228">
    <property type="entry name" value="Carboxylesterase_BioH"/>
</dbReference>
<feature type="domain" description="AB hydrolase-1" evidence="1">
    <location>
        <begin position="9"/>
        <end position="255"/>
    </location>
</feature>